<dbReference type="InterPro" id="IPR002328">
    <property type="entry name" value="ADH_Zn_CS"/>
</dbReference>
<gene>
    <name evidence="8" type="ORF">SAMN05444171_6411</name>
</gene>
<evidence type="ECO:0000259" key="7">
    <source>
        <dbReference type="SMART" id="SM00829"/>
    </source>
</evidence>
<dbReference type="PROSITE" id="PS00059">
    <property type="entry name" value="ADH_ZINC"/>
    <property type="match status" value="1"/>
</dbReference>
<comment type="cofactor">
    <cofactor evidence="1 6">
        <name>Zn(2+)</name>
        <dbReference type="ChEBI" id="CHEBI:29105"/>
    </cofactor>
</comment>
<dbReference type="PANTHER" id="PTHR43350">
    <property type="entry name" value="NAD-DEPENDENT ALCOHOL DEHYDROGENASE"/>
    <property type="match status" value="1"/>
</dbReference>
<comment type="similarity">
    <text evidence="2 6">Belongs to the zinc-containing alcohol dehydrogenase family.</text>
</comment>
<evidence type="ECO:0000313" key="8">
    <source>
        <dbReference type="EMBL" id="SEE14488.1"/>
    </source>
</evidence>
<keyword evidence="5" id="KW-0560">Oxidoreductase</keyword>
<evidence type="ECO:0000313" key="9">
    <source>
        <dbReference type="Proteomes" id="UP000183208"/>
    </source>
</evidence>
<keyword evidence="4 6" id="KW-0862">Zinc</keyword>
<dbReference type="Proteomes" id="UP000183208">
    <property type="component" value="Unassembled WGS sequence"/>
</dbReference>
<dbReference type="OrthoDB" id="9770544at2"/>
<dbReference type="SMART" id="SM00829">
    <property type="entry name" value="PKS_ER"/>
    <property type="match status" value="1"/>
</dbReference>
<name>A0A1H5GH43_9BRAD</name>
<reference evidence="8 9" key="1">
    <citation type="submission" date="2016-10" db="EMBL/GenBank/DDBJ databases">
        <authorList>
            <person name="de Groot N.N."/>
        </authorList>
    </citation>
    <scope>NUCLEOTIDE SEQUENCE [LARGE SCALE GENOMIC DNA]</scope>
    <source>
        <strain evidence="8 9">GAS522</strain>
    </source>
</reference>
<protein>
    <submittedName>
        <fullName evidence="8">Aryl-alcohol dehydrogenase</fullName>
    </submittedName>
</protein>
<dbReference type="InterPro" id="IPR036291">
    <property type="entry name" value="NAD(P)-bd_dom_sf"/>
</dbReference>
<dbReference type="AlphaFoldDB" id="A0A1H5GH43"/>
<dbReference type="RefSeq" id="WP_074827572.1">
    <property type="nucleotide sequence ID" value="NZ_FNTI01000001.1"/>
</dbReference>
<dbReference type="Gene3D" id="3.90.180.10">
    <property type="entry name" value="Medium-chain alcohol dehydrogenases, catalytic domain"/>
    <property type="match status" value="1"/>
</dbReference>
<dbReference type="GO" id="GO:0016616">
    <property type="term" value="F:oxidoreductase activity, acting on the CH-OH group of donors, NAD or NADP as acceptor"/>
    <property type="evidence" value="ECO:0007669"/>
    <property type="project" value="UniProtKB-ARBA"/>
</dbReference>
<accession>A0A1H5GH43</accession>
<dbReference type="Gene3D" id="3.40.50.720">
    <property type="entry name" value="NAD(P)-binding Rossmann-like Domain"/>
    <property type="match status" value="1"/>
</dbReference>
<dbReference type="InterPro" id="IPR013154">
    <property type="entry name" value="ADH-like_N"/>
</dbReference>
<dbReference type="FunFam" id="3.40.50.720:FF:000003">
    <property type="entry name" value="S-(hydroxymethyl)glutathione dehydrogenase"/>
    <property type="match status" value="1"/>
</dbReference>
<sequence>MKIQAAVLRESSRPLVIEELDLDEVRSDEVRVKIAFCGVCHTDVACRDAVIPLKLPLVLGHEGAGIVEEVGAGVTRVRPGDHVLLSFASCGFCHSCRTAHPAYCEHFNPMNFGGARSDGTTTLSGPKGAVNSLFFGQSAFATHAIVPQSSLIRVDPDLPLDVLAPLGCGVQTGADAVLNSLQARPGDSIAVFGVGAVGMSAIMAARASGCSKIVAIDRVRQRLELALELGATHVVDAKETSDLIDEVRSISNSGVTHVVDSTGVGDVVAQALQCLSLRGTCALVGMYPPGHRLPIDTRFIVLNGINVKGIVEGDSQPSHFIPRLIELYQAGNFPLDRLITPFGFADVNAAMDASAACAVLKPVLWFN</sequence>
<feature type="domain" description="Enoyl reductase (ER)" evidence="7">
    <location>
        <begin position="10"/>
        <end position="360"/>
    </location>
</feature>
<dbReference type="GO" id="GO:0008270">
    <property type="term" value="F:zinc ion binding"/>
    <property type="evidence" value="ECO:0007669"/>
    <property type="project" value="InterPro"/>
</dbReference>
<evidence type="ECO:0000256" key="6">
    <source>
        <dbReference type="RuleBase" id="RU361277"/>
    </source>
</evidence>
<dbReference type="SUPFAM" id="SSF51735">
    <property type="entry name" value="NAD(P)-binding Rossmann-fold domains"/>
    <property type="match status" value="1"/>
</dbReference>
<dbReference type="Pfam" id="PF08240">
    <property type="entry name" value="ADH_N"/>
    <property type="match status" value="1"/>
</dbReference>
<dbReference type="Pfam" id="PF00107">
    <property type="entry name" value="ADH_zinc_N"/>
    <property type="match status" value="1"/>
</dbReference>
<evidence type="ECO:0000256" key="3">
    <source>
        <dbReference type="ARBA" id="ARBA00022723"/>
    </source>
</evidence>
<dbReference type="CDD" id="cd08278">
    <property type="entry name" value="benzyl_alcohol_DH"/>
    <property type="match status" value="1"/>
</dbReference>
<keyword evidence="3 6" id="KW-0479">Metal-binding</keyword>
<evidence type="ECO:0000256" key="5">
    <source>
        <dbReference type="ARBA" id="ARBA00023002"/>
    </source>
</evidence>
<dbReference type="InterPro" id="IPR013149">
    <property type="entry name" value="ADH-like_C"/>
</dbReference>
<dbReference type="SUPFAM" id="SSF50129">
    <property type="entry name" value="GroES-like"/>
    <property type="match status" value="1"/>
</dbReference>
<dbReference type="InterPro" id="IPR020843">
    <property type="entry name" value="ER"/>
</dbReference>
<proteinExistence type="inferred from homology"/>
<evidence type="ECO:0000256" key="2">
    <source>
        <dbReference type="ARBA" id="ARBA00008072"/>
    </source>
</evidence>
<dbReference type="EMBL" id="FNTI01000001">
    <property type="protein sequence ID" value="SEE14488.1"/>
    <property type="molecule type" value="Genomic_DNA"/>
</dbReference>
<organism evidence="8 9">
    <name type="scientific">Bradyrhizobium lablabi</name>
    <dbReference type="NCBI Taxonomy" id="722472"/>
    <lineage>
        <taxon>Bacteria</taxon>
        <taxon>Pseudomonadati</taxon>
        <taxon>Pseudomonadota</taxon>
        <taxon>Alphaproteobacteria</taxon>
        <taxon>Hyphomicrobiales</taxon>
        <taxon>Nitrobacteraceae</taxon>
        <taxon>Bradyrhizobium</taxon>
    </lineage>
</organism>
<dbReference type="InterPro" id="IPR011032">
    <property type="entry name" value="GroES-like_sf"/>
</dbReference>
<dbReference type="PANTHER" id="PTHR43350:SF21">
    <property type="entry name" value="S-NITROSOMYCOTHIOL REDUCTASE MSCR"/>
    <property type="match status" value="1"/>
</dbReference>
<evidence type="ECO:0000256" key="4">
    <source>
        <dbReference type="ARBA" id="ARBA00022833"/>
    </source>
</evidence>
<evidence type="ECO:0000256" key="1">
    <source>
        <dbReference type="ARBA" id="ARBA00001947"/>
    </source>
</evidence>